<comment type="caution">
    <text evidence="3">The sequence shown here is derived from an EMBL/GenBank/DDBJ whole genome shotgun (WGS) entry which is preliminary data.</text>
</comment>
<gene>
    <name evidence="3" type="ORF">GN331_10240</name>
</gene>
<dbReference type="InterPro" id="IPR027417">
    <property type="entry name" value="P-loop_NTPase"/>
</dbReference>
<dbReference type="Gene3D" id="1.10.10.60">
    <property type="entry name" value="Homeodomain-like"/>
    <property type="match status" value="1"/>
</dbReference>
<evidence type="ECO:0000313" key="4">
    <source>
        <dbReference type="Proteomes" id="UP000479692"/>
    </source>
</evidence>
<name>A0A7C9LXP2_9GAMM</name>
<dbReference type="InterPro" id="IPR009057">
    <property type="entry name" value="Homeodomain-like_sf"/>
</dbReference>
<dbReference type="Pfam" id="PF13481">
    <property type="entry name" value="AAA_25"/>
    <property type="match status" value="1"/>
</dbReference>
<evidence type="ECO:0000313" key="3">
    <source>
        <dbReference type="EMBL" id="MUV14585.1"/>
    </source>
</evidence>
<evidence type="ECO:0000259" key="2">
    <source>
        <dbReference type="SMART" id="SM00382"/>
    </source>
</evidence>
<proteinExistence type="predicted"/>
<dbReference type="RefSeq" id="WP_156641881.1">
    <property type="nucleotide sequence ID" value="NZ_WOXT01000002.1"/>
</dbReference>
<reference evidence="3 4" key="1">
    <citation type="submission" date="2019-12" db="EMBL/GenBank/DDBJ databases">
        <authorList>
            <person name="Xu J."/>
        </authorList>
    </citation>
    <scope>NUCLEOTIDE SEQUENCE [LARGE SCALE GENOMIC DNA]</scope>
    <source>
        <strain evidence="3 4">HX-5-24</strain>
    </source>
</reference>
<keyword evidence="4" id="KW-1185">Reference proteome</keyword>
<dbReference type="SUPFAM" id="SSF46689">
    <property type="entry name" value="Homeodomain-like"/>
    <property type="match status" value="1"/>
</dbReference>
<dbReference type="SMART" id="SM00382">
    <property type="entry name" value="AAA"/>
    <property type="match status" value="1"/>
</dbReference>
<feature type="compositionally biased region" description="Basic and acidic residues" evidence="1">
    <location>
        <begin position="350"/>
        <end position="359"/>
    </location>
</feature>
<dbReference type="Proteomes" id="UP000479692">
    <property type="component" value="Unassembled WGS sequence"/>
</dbReference>
<dbReference type="InterPro" id="IPR003593">
    <property type="entry name" value="AAA+_ATPase"/>
</dbReference>
<sequence>MTLEERADQAAAEALARNADSAYFDVARDTKCIVPCARPVVVGAADLLSATFPPRERLLSPWLQSQSLSMIYAPRGIGKTHVALGVGFALASAGEFLGWRASKPVHVLYLDGEMPGADLKDRLAGIIAANGGGEAPDTLKLMTPDLQPDGIMPNLYTPAGQDAITAAAGDARVIIVDNLSCLVRGGKENEGESWQPVAEWALRMRSNGRSVVFIHHAGKGGQQRGTSKREDLLDTVIALKRPADYMPDQGARFEIHFEKARALYGQEVTPFVAALQATSAGAQEWAIRAVSEASEAQMIELAALGLTMREIGSELGVSHSTVIRALNKAKDEGRYSPKAKKGTRSQSMPAKDHGADAYRRASGGE</sequence>
<organism evidence="3 4">
    <name type="scientific">Noviluteimonas gilva</name>
    <dbReference type="NCBI Taxonomy" id="2682097"/>
    <lineage>
        <taxon>Bacteria</taxon>
        <taxon>Pseudomonadati</taxon>
        <taxon>Pseudomonadota</taxon>
        <taxon>Gammaproteobacteria</taxon>
        <taxon>Lysobacterales</taxon>
        <taxon>Lysobacteraceae</taxon>
        <taxon>Noviluteimonas</taxon>
    </lineage>
</organism>
<feature type="domain" description="AAA+ ATPase" evidence="2">
    <location>
        <begin position="65"/>
        <end position="243"/>
    </location>
</feature>
<dbReference type="Gene3D" id="3.40.50.300">
    <property type="entry name" value="P-loop containing nucleotide triphosphate hydrolases"/>
    <property type="match status" value="1"/>
</dbReference>
<dbReference type="SUPFAM" id="SSF52540">
    <property type="entry name" value="P-loop containing nucleoside triphosphate hydrolases"/>
    <property type="match status" value="1"/>
</dbReference>
<feature type="region of interest" description="Disordered" evidence="1">
    <location>
        <begin position="328"/>
        <end position="365"/>
    </location>
</feature>
<dbReference type="AlphaFoldDB" id="A0A7C9LXP2"/>
<accession>A0A7C9LXP2</accession>
<evidence type="ECO:0000256" key="1">
    <source>
        <dbReference type="SAM" id="MobiDB-lite"/>
    </source>
</evidence>
<dbReference type="EMBL" id="WOXT01000002">
    <property type="protein sequence ID" value="MUV14585.1"/>
    <property type="molecule type" value="Genomic_DNA"/>
</dbReference>
<protein>
    <submittedName>
        <fullName evidence="3">AAA family ATPase</fullName>
    </submittedName>
</protein>